<dbReference type="EMBL" id="BMNI01000001">
    <property type="protein sequence ID" value="GGO86738.1"/>
    <property type="molecule type" value="Genomic_DNA"/>
</dbReference>
<keyword evidence="2" id="KW-1185">Reference proteome</keyword>
<proteinExistence type="predicted"/>
<gene>
    <name evidence="1" type="ORF">GCM10011584_09790</name>
</gene>
<organism evidence="1 2">
    <name type="scientific">Nocardioides phosphati</name>
    <dbReference type="NCBI Taxonomy" id="1867775"/>
    <lineage>
        <taxon>Bacteria</taxon>
        <taxon>Bacillati</taxon>
        <taxon>Actinomycetota</taxon>
        <taxon>Actinomycetes</taxon>
        <taxon>Propionibacteriales</taxon>
        <taxon>Nocardioidaceae</taxon>
        <taxon>Nocardioides</taxon>
    </lineage>
</organism>
<name>A0ABQ2N6W5_9ACTN</name>
<dbReference type="Proteomes" id="UP000655410">
    <property type="component" value="Unassembled WGS sequence"/>
</dbReference>
<sequence length="66" mass="7337">MPGVRAMTDRKYPTTSRGYEGLMRRDVPRARRSKPSRPVSIKPPKCDMCGKWFGPGADHGECSPSS</sequence>
<protein>
    <submittedName>
        <fullName evidence="1">Uncharacterized protein</fullName>
    </submittedName>
</protein>
<accession>A0ABQ2N6W5</accession>
<evidence type="ECO:0000313" key="2">
    <source>
        <dbReference type="Proteomes" id="UP000655410"/>
    </source>
</evidence>
<reference evidence="2" key="1">
    <citation type="journal article" date="2019" name="Int. J. Syst. Evol. Microbiol.">
        <title>The Global Catalogue of Microorganisms (GCM) 10K type strain sequencing project: providing services to taxonomists for standard genome sequencing and annotation.</title>
        <authorList>
            <consortium name="The Broad Institute Genomics Platform"/>
            <consortium name="The Broad Institute Genome Sequencing Center for Infectious Disease"/>
            <person name="Wu L."/>
            <person name="Ma J."/>
        </authorList>
    </citation>
    <scope>NUCLEOTIDE SEQUENCE [LARGE SCALE GENOMIC DNA]</scope>
    <source>
        <strain evidence="2">CGMCC 4.7371</strain>
    </source>
</reference>
<evidence type="ECO:0000313" key="1">
    <source>
        <dbReference type="EMBL" id="GGO86738.1"/>
    </source>
</evidence>
<comment type="caution">
    <text evidence="1">The sequence shown here is derived from an EMBL/GenBank/DDBJ whole genome shotgun (WGS) entry which is preliminary data.</text>
</comment>